<keyword evidence="4 7" id="KW-1133">Transmembrane helix</keyword>
<evidence type="ECO:0000256" key="7">
    <source>
        <dbReference type="SAM" id="Phobius"/>
    </source>
</evidence>
<evidence type="ECO:0008006" key="10">
    <source>
        <dbReference type="Google" id="ProtNLM"/>
    </source>
</evidence>
<keyword evidence="9" id="KW-1185">Reference proteome</keyword>
<protein>
    <recommendedName>
        <fullName evidence="10">Stress response RCI peptide</fullName>
    </recommendedName>
</protein>
<dbReference type="eggNOG" id="KOG1773">
    <property type="taxonomic scope" value="Eukaryota"/>
</dbReference>
<dbReference type="Pfam" id="PF01679">
    <property type="entry name" value="Pmp3"/>
    <property type="match status" value="1"/>
</dbReference>
<dbReference type="Proteomes" id="UP000002035">
    <property type="component" value="Unassembled WGS sequence"/>
</dbReference>
<comment type="similarity">
    <text evidence="2">Belongs to the UPF0057 (PMP3) family.</text>
</comment>
<keyword evidence="3 7" id="KW-0812">Transmembrane</keyword>
<accession>C5FI60</accession>
<dbReference type="AlphaFoldDB" id="C5FI60"/>
<evidence type="ECO:0000313" key="9">
    <source>
        <dbReference type="Proteomes" id="UP000002035"/>
    </source>
</evidence>
<organism evidence="8 9">
    <name type="scientific">Arthroderma otae (strain ATCC MYA-4605 / CBS 113480)</name>
    <name type="common">Microsporum canis</name>
    <dbReference type="NCBI Taxonomy" id="554155"/>
    <lineage>
        <taxon>Eukaryota</taxon>
        <taxon>Fungi</taxon>
        <taxon>Dikarya</taxon>
        <taxon>Ascomycota</taxon>
        <taxon>Pezizomycotina</taxon>
        <taxon>Eurotiomycetes</taxon>
        <taxon>Eurotiomycetidae</taxon>
        <taxon>Onygenales</taxon>
        <taxon>Arthrodermataceae</taxon>
        <taxon>Microsporum</taxon>
    </lineage>
</organism>
<dbReference type="OMA" id="EYVYYER"/>
<reference evidence="9" key="1">
    <citation type="journal article" date="2012" name="MBio">
        <title>Comparative genome analysis of Trichophyton rubrum and related dermatophytes reveals candidate genes involved in infection.</title>
        <authorList>
            <person name="Martinez D.A."/>
            <person name="Oliver B.G."/>
            <person name="Graeser Y."/>
            <person name="Goldberg J.M."/>
            <person name="Li W."/>
            <person name="Martinez-Rossi N.M."/>
            <person name="Monod M."/>
            <person name="Shelest E."/>
            <person name="Barton R.C."/>
            <person name="Birch E."/>
            <person name="Brakhage A.A."/>
            <person name="Chen Z."/>
            <person name="Gurr S.J."/>
            <person name="Heiman D."/>
            <person name="Heitman J."/>
            <person name="Kosti I."/>
            <person name="Rossi A."/>
            <person name="Saif S."/>
            <person name="Samalova M."/>
            <person name="Saunders C.W."/>
            <person name="Shea T."/>
            <person name="Summerbell R.C."/>
            <person name="Xu J."/>
            <person name="Young S."/>
            <person name="Zeng Q."/>
            <person name="Birren B.W."/>
            <person name="Cuomo C.A."/>
            <person name="White T.C."/>
        </authorList>
    </citation>
    <scope>NUCLEOTIDE SEQUENCE [LARGE SCALE GENOMIC DNA]</scope>
    <source>
        <strain evidence="9">ATCC MYA-4605 / CBS 113480</strain>
    </source>
</reference>
<evidence type="ECO:0000256" key="2">
    <source>
        <dbReference type="ARBA" id="ARBA00009530"/>
    </source>
</evidence>
<dbReference type="EMBL" id="DS995702">
    <property type="protein sequence ID" value="EEQ29040.1"/>
    <property type="molecule type" value="Genomic_DNA"/>
</dbReference>
<evidence type="ECO:0000256" key="6">
    <source>
        <dbReference type="SAM" id="MobiDB-lite"/>
    </source>
</evidence>
<dbReference type="PANTHER" id="PTHR21659">
    <property type="entry name" value="HYDROPHOBIC PROTEIN RCI2 LOW TEMPERATURE AND SALT RESPONSIVE PROTEIN LTI6 -RELATED"/>
    <property type="match status" value="1"/>
</dbReference>
<evidence type="ECO:0000313" key="8">
    <source>
        <dbReference type="EMBL" id="EEQ29040.1"/>
    </source>
</evidence>
<gene>
    <name evidence="8" type="ORF">MCYG_01859</name>
</gene>
<feature type="compositionally biased region" description="Gly residues" evidence="6">
    <location>
        <begin position="114"/>
        <end position="123"/>
    </location>
</feature>
<dbReference type="PROSITE" id="PS01309">
    <property type="entry name" value="UPF0057"/>
    <property type="match status" value="1"/>
</dbReference>
<dbReference type="HOGENOM" id="CLU_107649_1_1_1"/>
<dbReference type="VEuPathDB" id="FungiDB:MCYG_01859"/>
<evidence type="ECO:0000256" key="4">
    <source>
        <dbReference type="ARBA" id="ARBA00022989"/>
    </source>
</evidence>
<comment type="subcellular location">
    <subcellularLocation>
        <location evidence="1">Membrane</location>
    </subcellularLocation>
</comment>
<keyword evidence="5 7" id="KW-0472">Membrane</keyword>
<name>C5FI60_ARTOC</name>
<dbReference type="InterPro" id="IPR000612">
    <property type="entry name" value="PMP3"/>
</dbReference>
<dbReference type="PANTHER" id="PTHR21659:SF42">
    <property type="entry name" value="UPF0057 MEMBRANE PROTEIN ZK632.10-RELATED"/>
    <property type="match status" value="1"/>
</dbReference>
<dbReference type="GeneID" id="9228976"/>
<dbReference type="OrthoDB" id="2152119at2759"/>
<sequence>MADTCAAVILILVTLLLPPAGVFFISGCSADLLINIFLTILGYFPGHIHAFYTLWVYYEAKSRGREGRMRARSPPGIFSKRILNGGERPVYYYPEQHAPSTQGYGTNAPVPPAGGNGGYQPVR</sequence>
<dbReference type="GO" id="GO:0016020">
    <property type="term" value="C:membrane"/>
    <property type="evidence" value="ECO:0007669"/>
    <property type="project" value="UniProtKB-SubCell"/>
</dbReference>
<evidence type="ECO:0000256" key="1">
    <source>
        <dbReference type="ARBA" id="ARBA00004370"/>
    </source>
</evidence>
<evidence type="ECO:0000256" key="3">
    <source>
        <dbReference type="ARBA" id="ARBA00022692"/>
    </source>
</evidence>
<feature type="region of interest" description="Disordered" evidence="6">
    <location>
        <begin position="96"/>
        <end position="123"/>
    </location>
</feature>
<evidence type="ECO:0000256" key="5">
    <source>
        <dbReference type="ARBA" id="ARBA00023136"/>
    </source>
</evidence>
<feature type="transmembrane region" description="Helical" evidence="7">
    <location>
        <begin position="34"/>
        <end position="58"/>
    </location>
</feature>
<dbReference type="RefSeq" id="XP_002848925.1">
    <property type="nucleotide sequence ID" value="XM_002848879.1"/>
</dbReference>
<proteinExistence type="inferred from homology"/>